<dbReference type="GO" id="GO:0004519">
    <property type="term" value="F:endonuclease activity"/>
    <property type="evidence" value="ECO:0007669"/>
    <property type="project" value="UniProtKB-KW"/>
</dbReference>
<accession>A0A1E3PSW8</accession>
<feature type="compositionally biased region" description="Polar residues" evidence="3">
    <location>
        <begin position="254"/>
        <end position="276"/>
    </location>
</feature>
<evidence type="ECO:0000256" key="3">
    <source>
        <dbReference type="SAM" id="MobiDB-lite"/>
    </source>
</evidence>
<feature type="compositionally biased region" description="Acidic residues" evidence="3">
    <location>
        <begin position="238"/>
        <end position="249"/>
    </location>
</feature>
<dbReference type="PANTHER" id="PTHR12121:SF45">
    <property type="entry name" value="NOCTURNIN"/>
    <property type="match status" value="1"/>
</dbReference>
<dbReference type="EMBL" id="KV454406">
    <property type="protein sequence ID" value="ODQ68535.1"/>
    <property type="molecule type" value="Genomic_DNA"/>
</dbReference>
<feature type="non-terminal residue" evidence="5">
    <location>
        <position position="397"/>
    </location>
</feature>
<name>A0A1E3PSW8_9ASCO</name>
<dbReference type="PANTHER" id="PTHR12121">
    <property type="entry name" value="CARBON CATABOLITE REPRESSOR PROTEIN 4"/>
    <property type="match status" value="1"/>
</dbReference>
<keyword evidence="5" id="KW-0540">Nuclease</keyword>
<dbReference type="Gene3D" id="3.60.10.10">
    <property type="entry name" value="Endonuclease/exonuclease/phosphatase"/>
    <property type="match status" value="1"/>
</dbReference>
<dbReference type="Pfam" id="PF03372">
    <property type="entry name" value="Exo_endo_phos"/>
    <property type="match status" value="1"/>
</dbReference>
<comment type="similarity">
    <text evidence="1">Belongs to the CCR4/nocturin family.</text>
</comment>
<dbReference type="InterPro" id="IPR050410">
    <property type="entry name" value="CCR4/nocturin_mRNA_transcr"/>
</dbReference>
<gene>
    <name evidence="5" type="ORF">NADFUDRAFT_30943</name>
</gene>
<dbReference type="OrthoDB" id="428734at2759"/>
<keyword evidence="5" id="KW-0255">Endonuclease</keyword>
<protein>
    <submittedName>
        <fullName evidence="5">Endonuclease/exonuclease/phosphatase</fullName>
    </submittedName>
</protein>
<proteinExistence type="inferred from homology"/>
<dbReference type="GO" id="GO:0000175">
    <property type="term" value="F:3'-5'-RNA exonuclease activity"/>
    <property type="evidence" value="ECO:0007669"/>
    <property type="project" value="TreeGrafter"/>
</dbReference>
<keyword evidence="5" id="KW-0269">Exonuclease</keyword>
<organism evidence="5 6">
    <name type="scientific">Nadsonia fulvescens var. elongata DSM 6958</name>
    <dbReference type="NCBI Taxonomy" id="857566"/>
    <lineage>
        <taxon>Eukaryota</taxon>
        <taxon>Fungi</taxon>
        <taxon>Dikarya</taxon>
        <taxon>Ascomycota</taxon>
        <taxon>Saccharomycotina</taxon>
        <taxon>Dipodascomycetes</taxon>
        <taxon>Dipodascales</taxon>
        <taxon>Dipodascales incertae sedis</taxon>
        <taxon>Nadsonia</taxon>
    </lineage>
</organism>
<evidence type="ECO:0000259" key="4">
    <source>
        <dbReference type="Pfam" id="PF03372"/>
    </source>
</evidence>
<evidence type="ECO:0000256" key="1">
    <source>
        <dbReference type="ARBA" id="ARBA00010774"/>
    </source>
</evidence>
<feature type="domain" description="Endonuclease/exonuclease/phosphatase" evidence="4">
    <location>
        <begin position="1"/>
        <end position="238"/>
    </location>
</feature>
<evidence type="ECO:0000313" key="6">
    <source>
        <dbReference type="Proteomes" id="UP000095009"/>
    </source>
</evidence>
<keyword evidence="6" id="KW-1185">Reference proteome</keyword>
<evidence type="ECO:0000313" key="5">
    <source>
        <dbReference type="EMBL" id="ODQ68535.1"/>
    </source>
</evidence>
<dbReference type="GO" id="GO:0006139">
    <property type="term" value="P:nucleobase-containing compound metabolic process"/>
    <property type="evidence" value="ECO:0007669"/>
    <property type="project" value="UniProtKB-ARBA"/>
</dbReference>
<keyword evidence="2" id="KW-0378">Hydrolase</keyword>
<dbReference type="InterPro" id="IPR005135">
    <property type="entry name" value="Endo/exonuclease/phosphatase"/>
</dbReference>
<reference evidence="5 6" key="1">
    <citation type="journal article" date="2016" name="Proc. Natl. Acad. Sci. U.S.A.">
        <title>Comparative genomics of biotechnologically important yeasts.</title>
        <authorList>
            <person name="Riley R."/>
            <person name="Haridas S."/>
            <person name="Wolfe K.H."/>
            <person name="Lopes M.R."/>
            <person name="Hittinger C.T."/>
            <person name="Goeker M."/>
            <person name="Salamov A.A."/>
            <person name="Wisecaver J.H."/>
            <person name="Long T.M."/>
            <person name="Calvey C.H."/>
            <person name="Aerts A.L."/>
            <person name="Barry K.W."/>
            <person name="Choi C."/>
            <person name="Clum A."/>
            <person name="Coughlan A.Y."/>
            <person name="Deshpande S."/>
            <person name="Douglass A.P."/>
            <person name="Hanson S.J."/>
            <person name="Klenk H.-P."/>
            <person name="LaButti K.M."/>
            <person name="Lapidus A."/>
            <person name="Lindquist E.A."/>
            <person name="Lipzen A.M."/>
            <person name="Meier-Kolthoff J.P."/>
            <person name="Ohm R.A."/>
            <person name="Otillar R.P."/>
            <person name="Pangilinan J.L."/>
            <person name="Peng Y."/>
            <person name="Rokas A."/>
            <person name="Rosa C.A."/>
            <person name="Scheuner C."/>
            <person name="Sibirny A.A."/>
            <person name="Slot J.C."/>
            <person name="Stielow J.B."/>
            <person name="Sun H."/>
            <person name="Kurtzman C.P."/>
            <person name="Blackwell M."/>
            <person name="Grigoriev I.V."/>
            <person name="Jeffries T.W."/>
        </authorList>
    </citation>
    <scope>NUCLEOTIDE SEQUENCE [LARGE SCALE GENOMIC DNA]</scope>
    <source>
        <strain evidence="5 6">DSM 6958</strain>
    </source>
</reference>
<sequence>MTYNVLGQRLIRRKLFPTSGEAVKWKNRSRVLYNEICHYDPDVLCLQEVDAEKVEEFWALQVCERLGFKYVYSSVPGKLHGQIIAWRETILELEKVKEIVYDEISLPGVKQQVNTKNTAVYVSLKFVDIRAHKTGPADPTAKTGILVGTTHLFWHPYGSYERTRQSAIYLEQAERFYQSIKNQGLGDKYMILTGDFNSTPWDGPYYSITATRPVVYDDITGPIMRESLDHVFTRGAIEEEGDDDEDEQKDDNTPSKTPSANLSTKNLPGDSSTTPSYDTVEQLAQYYSTLPIMGKSLYGLGYRYVDPDNIDHHTKKHKHEPRFSNWAHTWQGLLDYIFIMKPASERHEESLDLGTGVRLLQLLKLPRPEEMGPVPNGQPREGQYPSDHISLMATVAL</sequence>
<dbReference type="InterPro" id="IPR036691">
    <property type="entry name" value="Endo/exonu/phosph_ase_sf"/>
</dbReference>
<dbReference type="Proteomes" id="UP000095009">
    <property type="component" value="Unassembled WGS sequence"/>
</dbReference>
<evidence type="ECO:0000256" key="2">
    <source>
        <dbReference type="ARBA" id="ARBA00022801"/>
    </source>
</evidence>
<feature type="region of interest" description="Disordered" evidence="3">
    <location>
        <begin position="238"/>
        <end position="276"/>
    </location>
</feature>
<dbReference type="SUPFAM" id="SSF56219">
    <property type="entry name" value="DNase I-like"/>
    <property type="match status" value="1"/>
</dbReference>
<dbReference type="AlphaFoldDB" id="A0A1E3PSW8"/>